<keyword evidence="2" id="KW-0812">Transmembrane</keyword>
<keyword evidence="4" id="KW-1185">Reference proteome</keyword>
<protein>
    <submittedName>
        <fullName evidence="3">Uncharacterized protein</fullName>
    </submittedName>
</protein>
<gene>
    <name evidence="3" type="ORF">GCM10010531_17330</name>
</gene>
<evidence type="ECO:0000256" key="1">
    <source>
        <dbReference type="SAM" id="MobiDB-lite"/>
    </source>
</evidence>
<feature type="compositionally biased region" description="Basic and acidic residues" evidence="1">
    <location>
        <begin position="19"/>
        <end position="34"/>
    </location>
</feature>
<feature type="region of interest" description="Disordered" evidence="1">
    <location>
        <begin position="1"/>
        <end position="35"/>
    </location>
</feature>
<accession>A0ABP6P2I4</accession>
<dbReference type="EMBL" id="BAAAVV010000003">
    <property type="protein sequence ID" value="GAA3165375.1"/>
    <property type="molecule type" value="Genomic_DNA"/>
</dbReference>
<evidence type="ECO:0000313" key="4">
    <source>
        <dbReference type="Proteomes" id="UP001499924"/>
    </source>
</evidence>
<dbReference type="Proteomes" id="UP001499924">
    <property type="component" value="Unassembled WGS sequence"/>
</dbReference>
<evidence type="ECO:0000313" key="3">
    <source>
        <dbReference type="EMBL" id="GAA3165375.1"/>
    </source>
</evidence>
<comment type="caution">
    <text evidence="3">The sequence shown here is derived from an EMBL/GenBank/DDBJ whole genome shotgun (WGS) entry which is preliminary data.</text>
</comment>
<evidence type="ECO:0000256" key="2">
    <source>
        <dbReference type="SAM" id="Phobius"/>
    </source>
</evidence>
<organism evidence="3 4">
    <name type="scientific">Blastococcus jejuensis</name>
    <dbReference type="NCBI Taxonomy" id="351224"/>
    <lineage>
        <taxon>Bacteria</taxon>
        <taxon>Bacillati</taxon>
        <taxon>Actinomycetota</taxon>
        <taxon>Actinomycetes</taxon>
        <taxon>Geodermatophilales</taxon>
        <taxon>Geodermatophilaceae</taxon>
        <taxon>Blastococcus</taxon>
    </lineage>
</organism>
<reference evidence="4" key="1">
    <citation type="journal article" date="2019" name="Int. J. Syst. Evol. Microbiol.">
        <title>The Global Catalogue of Microorganisms (GCM) 10K type strain sequencing project: providing services to taxonomists for standard genome sequencing and annotation.</title>
        <authorList>
            <consortium name="The Broad Institute Genomics Platform"/>
            <consortium name="The Broad Institute Genome Sequencing Center for Infectious Disease"/>
            <person name="Wu L."/>
            <person name="Ma J."/>
        </authorList>
    </citation>
    <scope>NUCLEOTIDE SEQUENCE [LARGE SCALE GENOMIC DNA]</scope>
    <source>
        <strain evidence="4">JCM 15614</strain>
    </source>
</reference>
<sequence>MAAAVPRAHYGPDGVTGPRLDRSRSTERQRDPRRVAQVPLSEGLLRSVATGLLDPTRLINTFGLLGMMAIVFAECGLLVWFFLPGIRCCSPAVCWSPAG</sequence>
<proteinExistence type="predicted"/>
<keyword evidence="2" id="KW-0472">Membrane</keyword>
<keyword evidence="2" id="KW-1133">Transmembrane helix</keyword>
<feature type="transmembrane region" description="Helical" evidence="2">
    <location>
        <begin position="62"/>
        <end position="83"/>
    </location>
</feature>
<name>A0ABP6P2I4_9ACTN</name>